<evidence type="ECO:0000313" key="6">
    <source>
        <dbReference type="EMBL" id="MCQ4080185.1"/>
    </source>
</evidence>
<evidence type="ECO:0000259" key="5">
    <source>
        <dbReference type="PROSITE" id="PS50893"/>
    </source>
</evidence>
<gene>
    <name evidence="6" type="ORF">NGB36_06145</name>
</gene>
<dbReference type="NCBIfam" id="TIGR01727">
    <property type="entry name" value="oligo_HPY"/>
    <property type="match status" value="2"/>
</dbReference>
<evidence type="ECO:0000256" key="1">
    <source>
        <dbReference type="ARBA" id="ARBA00022448"/>
    </source>
</evidence>
<feature type="compositionally biased region" description="Acidic residues" evidence="4">
    <location>
        <begin position="338"/>
        <end position="360"/>
    </location>
</feature>
<dbReference type="EMBL" id="JANFNG010000003">
    <property type="protein sequence ID" value="MCQ4080185.1"/>
    <property type="molecule type" value="Genomic_DNA"/>
</dbReference>
<reference evidence="6" key="1">
    <citation type="submission" date="2022-06" db="EMBL/GenBank/DDBJ databases">
        <title>Draft genome sequence of Streptomyces sp. RB6PN25 isolated from peat swamp forest in Thailand.</title>
        <authorList>
            <person name="Duangmal K."/>
            <person name="Klaysubun C."/>
        </authorList>
    </citation>
    <scope>NUCLEOTIDE SEQUENCE</scope>
    <source>
        <strain evidence="6">RB6PN25</strain>
    </source>
</reference>
<dbReference type="PANTHER" id="PTHR43776:SF8">
    <property type="entry name" value="ABC TRANSPORTER, ATP-BINDING PROTEIN"/>
    <property type="match status" value="1"/>
</dbReference>
<feature type="compositionally biased region" description="Low complexity" evidence="4">
    <location>
        <begin position="715"/>
        <end position="730"/>
    </location>
</feature>
<comment type="caution">
    <text evidence="6">The sequence shown here is derived from an EMBL/GenBank/DDBJ whole genome shotgun (WGS) entry which is preliminary data.</text>
</comment>
<dbReference type="InterPro" id="IPR003593">
    <property type="entry name" value="AAA+_ATPase"/>
</dbReference>
<feature type="region of interest" description="Disordered" evidence="4">
    <location>
        <begin position="710"/>
        <end position="730"/>
    </location>
</feature>
<dbReference type="InterPro" id="IPR013563">
    <property type="entry name" value="Oligopep_ABC_C"/>
</dbReference>
<keyword evidence="3 6" id="KW-0067">ATP-binding</keyword>
<dbReference type="SUPFAM" id="SSF52540">
    <property type="entry name" value="P-loop containing nucleoside triphosphate hydrolases"/>
    <property type="match status" value="2"/>
</dbReference>
<feature type="region of interest" description="Disordered" evidence="4">
    <location>
        <begin position="330"/>
        <end position="366"/>
    </location>
</feature>
<dbReference type="SMART" id="SM00382">
    <property type="entry name" value="AAA"/>
    <property type="match status" value="2"/>
</dbReference>
<dbReference type="GO" id="GO:0005524">
    <property type="term" value="F:ATP binding"/>
    <property type="evidence" value="ECO:0007669"/>
    <property type="project" value="UniProtKB-KW"/>
</dbReference>
<feature type="domain" description="ABC transporter" evidence="5">
    <location>
        <begin position="384"/>
        <end position="634"/>
    </location>
</feature>
<dbReference type="Proteomes" id="UP001057702">
    <property type="component" value="Unassembled WGS sequence"/>
</dbReference>
<dbReference type="CDD" id="cd03257">
    <property type="entry name" value="ABC_NikE_OppD_transporters"/>
    <property type="match status" value="2"/>
</dbReference>
<organism evidence="6 7">
    <name type="scientific">Streptomyces humicola</name>
    <dbReference type="NCBI Taxonomy" id="2953240"/>
    <lineage>
        <taxon>Bacteria</taxon>
        <taxon>Bacillati</taxon>
        <taxon>Actinomycetota</taxon>
        <taxon>Actinomycetes</taxon>
        <taxon>Kitasatosporales</taxon>
        <taxon>Streptomycetaceae</taxon>
        <taxon>Streptomyces</taxon>
    </lineage>
</organism>
<evidence type="ECO:0000256" key="2">
    <source>
        <dbReference type="ARBA" id="ARBA00022741"/>
    </source>
</evidence>
<evidence type="ECO:0000256" key="3">
    <source>
        <dbReference type="ARBA" id="ARBA00022840"/>
    </source>
</evidence>
<evidence type="ECO:0000256" key="4">
    <source>
        <dbReference type="SAM" id="MobiDB-lite"/>
    </source>
</evidence>
<dbReference type="PROSITE" id="PS50893">
    <property type="entry name" value="ABC_TRANSPORTER_2"/>
    <property type="match status" value="2"/>
</dbReference>
<evidence type="ECO:0000313" key="7">
    <source>
        <dbReference type="Proteomes" id="UP001057702"/>
    </source>
</evidence>
<dbReference type="Gene3D" id="3.40.50.300">
    <property type="entry name" value="P-loop containing nucleotide triphosphate hydrolases"/>
    <property type="match status" value="2"/>
</dbReference>
<dbReference type="InterPro" id="IPR050319">
    <property type="entry name" value="ABC_transp_ATP-bind"/>
</dbReference>
<dbReference type="NCBIfam" id="NF008453">
    <property type="entry name" value="PRK11308.1"/>
    <property type="match status" value="2"/>
</dbReference>
<dbReference type="NCBIfam" id="NF007739">
    <property type="entry name" value="PRK10419.1"/>
    <property type="match status" value="2"/>
</dbReference>
<protein>
    <submittedName>
        <fullName evidence="6">ABC transporter ATP-binding protein</fullName>
    </submittedName>
</protein>
<dbReference type="PROSITE" id="PS00211">
    <property type="entry name" value="ABC_TRANSPORTER_1"/>
    <property type="match status" value="1"/>
</dbReference>
<sequence length="730" mass="78686">MAPLLEVSNLSTHIQLSRSTVRAVEDVSFHLEAGETLGLVGESGCGKSMTGLSLMGLLPPGGRLLDESSIRLDGRELVGLPDSELRKIRGNEIAMVFQDPMSSLDPTKTIGYQVAEPVRLHRGADKAQALERATEVLALVGLPRPKERLNDYPHHLSGGLRQRVMIAMALACEPKVLIADEPTTALDVTIQAQILTLLADLKDRLGMAMILITHDMGVVAGHADRINVMYAGRIAETTETGKLFSEMRHPYTQGLLASIPRLAQDNAQKLYTVPGLPPDLSDPPAGCRFAARCTYATDRCREEEPELVGSEEDHRFACWHPVDGPLDLTVPTVASAPSEDEAEADAQAEPATETDAEPEADPAAAPVATVTTRAQPEPASHPLLEVTDLAKEFPIASGLFRRSQLSLKAVSGVSLTLGPGQTFGLVGESGCGKTTLGRMIVGLEKPTSGTVTLEGREIASMRERELRRFRRDLQMMFQDPYSSLDPRMRVEAILREPLRIQGMGSGKEQLDRVTELLGEVGLPKSALERFPHEFSGGQRQRIGLARALTLNPKVIVADEPVSALDVSIRAQVLNLMKRLQAAHDLSYVVISHDLAVVKYLADRIGVMYLGKMVELGSGQDIYERPAHPYTAGLLEAIPVPEPEVERGKRGGGIKGELPSPVDPPSGCRFRTRCPFAQEQCAVEEPKMRVFGDGHVAACHFPLQAPVVDAKPSAPTAESAGTSGGEAAAAR</sequence>
<dbReference type="InterPro" id="IPR003439">
    <property type="entry name" value="ABC_transporter-like_ATP-bd"/>
</dbReference>
<dbReference type="RefSeq" id="WP_308288806.1">
    <property type="nucleotide sequence ID" value="NZ_JANFNG010000003.1"/>
</dbReference>
<keyword evidence="7" id="KW-1185">Reference proteome</keyword>
<keyword evidence="1" id="KW-0813">Transport</keyword>
<dbReference type="Pfam" id="PF00005">
    <property type="entry name" value="ABC_tran"/>
    <property type="match status" value="2"/>
</dbReference>
<name>A0ABT1PTB1_9ACTN</name>
<feature type="domain" description="ABC transporter" evidence="5">
    <location>
        <begin position="5"/>
        <end position="256"/>
    </location>
</feature>
<dbReference type="PANTHER" id="PTHR43776">
    <property type="entry name" value="TRANSPORT ATP-BINDING PROTEIN"/>
    <property type="match status" value="1"/>
</dbReference>
<accession>A0ABT1PTB1</accession>
<proteinExistence type="predicted"/>
<dbReference type="Pfam" id="PF08352">
    <property type="entry name" value="oligo_HPY"/>
    <property type="match status" value="2"/>
</dbReference>
<dbReference type="InterPro" id="IPR017871">
    <property type="entry name" value="ABC_transporter-like_CS"/>
</dbReference>
<keyword evidence="2" id="KW-0547">Nucleotide-binding</keyword>
<dbReference type="InterPro" id="IPR027417">
    <property type="entry name" value="P-loop_NTPase"/>
</dbReference>